<evidence type="ECO:0000256" key="2">
    <source>
        <dbReference type="SAM" id="MobiDB-lite"/>
    </source>
</evidence>
<dbReference type="Proteomes" id="UP001623330">
    <property type="component" value="Unassembled WGS sequence"/>
</dbReference>
<proteinExistence type="predicted"/>
<dbReference type="EMBL" id="JBEVYD010000012">
    <property type="protein sequence ID" value="KAL3228929.1"/>
    <property type="molecule type" value="Genomic_DNA"/>
</dbReference>
<keyword evidence="1" id="KW-0175">Coiled coil</keyword>
<keyword evidence="5" id="KW-1185">Reference proteome</keyword>
<name>A0ABR4NMF5_9SACH</name>
<protein>
    <submittedName>
        <fullName evidence="4">Uncharacterized protein</fullName>
    </submittedName>
</protein>
<evidence type="ECO:0000313" key="4">
    <source>
        <dbReference type="EMBL" id="KAL3228929.1"/>
    </source>
</evidence>
<comment type="caution">
    <text evidence="4">The sequence shown here is derived from an EMBL/GenBank/DDBJ whole genome shotgun (WGS) entry which is preliminary data.</text>
</comment>
<gene>
    <name evidence="4" type="ORF">RNJ44_02016</name>
</gene>
<keyword evidence="3" id="KW-1133">Transmembrane helix</keyword>
<evidence type="ECO:0000256" key="3">
    <source>
        <dbReference type="SAM" id="Phobius"/>
    </source>
</evidence>
<reference evidence="4 5" key="1">
    <citation type="submission" date="2024-05" db="EMBL/GenBank/DDBJ databases">
        <title>Long read based assembly of the Candida bracarensis genome reveals expanded adhesin content.</title>
        <authorList>
            <person name="Marcet-Houben M."/>
            <person name="Ksiezopolska E."/>
            <person name="Gabaldon T."/>
        </authorList>
    </citation>
    <scope>NUCLEOTIDE SEQUENCE [LARGE SCALE GENOMIC DNA]</scope>
    <source>
        <strain evidence="4 5">CBM6</strain>
    </source>
</reference>
<feature type="coiled-coil region" evidence="1">
    <location>
        <begin position="31"/>
        <end position="65"/>
    </location>
</feature>
<keyword evidence="3" id="KW-0472">Membrane</keyword>
<evidence type="ECO:0000256" key="1">
    <source>
        <dbReference type="SAM" id="Coils"/>
    </source>
</evidence>
<organism evidence="4 5">
    <name type="scientific">Nakaseomyces bracarensis</name>
    <dbReference type="NCBI Taxonomy" id="273131"/>
    <lineage>
        <taxon>Eukaryota</taxon>
        <taxon>Fungi</taxon>
        <taxon>Dikarya</taxon>
        <taxon>Ascomycota</taxon>
        <taxon>Saccharomycotina</taxon>
        <taxon>Saccharomycetes</taxon>
        <taxon>Saccharomycetales</taxon>
        <taxon>Saccharomycetaceae</taxon>
        <taxon>Nakaseomyces</taxon>
    </lineage>
</organism>
<sequence length="139" mass="16162">MDFFAFLVVIFLVIMFIMILPLLSGVGSFGLQKSKNDKKETSSRREKLKQQLDKANVLKFSLKKEDDDETHSVRPSHFDIDSKTGLKKRVIGKYDHDPNSFDFDISDLIEEDQRQQESELKKRTKNLAGKNSKDYQEFV</sequence>
<accession>A0ABR4NMF5</accession>
<feature type="region of interest" description="Disordered" evidence="2">
    <location>
        <begin position="114"/>
        <end position="139"/>
    </location>
</feature>
<keyword evidence="3" id="KW-0812">Transmembrane</keyword>
<evidence type="ECO:0000313" key="5">
    <source>
        <dbReference type="Proteomes" id="UP001623330"/>
    </source>
</evidence>
<feature type="transmembrane region" description="Helical" evidence="3">
    <location>
        <begin position="6"/>
        <end position="31"/>
    </location>
</feature>